<keyword evidence="1" id="KW-1133">Transmembrane helix</keyword>
<protein>
    <recommendedName>
        <fullName evidence="2">HNH nuclease domain-containing protein</fullName>
    </recommendedName>
</protein>
<name>A0A6C0B1J0_9ZZZZ</name>
<evidence type="ECO:0000313" key="3">
    <source>
        <dbReference type="EMBL" id="QHS85323.1"/>
    </source>
</evidence>
<feature type="transmembrane region" description="Helical" evidence="1">
    <location>
        <begin position="6"/>
        <end position="22"/>
    </location>
</feature>
<keyword evidence="1" id="KW-0472">Membrane</keyword>
<dbReference type="CDD" id="cd00085">
    <property type="entry name" value="HNHc"/>
    <property type="match status" value="1"/>
</dbReference>
<dbReference type="GO" id="GO:0008270">
    <property type="term" value="F:zinc ion binding"/>
    <property type="evidence" value="ECO:0007669"/>
    <property type="project" value="InterPro"/>
</dbReference>
<dbReference type="InterPro" id="IPR003615">
    <property type="entry name" value="HNH_nuc"/>
</dbReference>
<evidence type="ECO:0000256" key="1">
    <source>
        <dbReference type="SAM" id="Phobius"/>
    </source>
</evidence>
<dbReference type="GO" id="GO:0004519">
    <property type="term" value="F:endonuclease activity"/>
    <property type="evidence" value="ECO:0007669"/>
    <property type="project" value="InterPro"/>
</dbReference>
<dbReference type="EMBL" id="MN739042">
    <property type="protein sequence ID" value="QHS85323.1"/>
    <property type="molecule type" value="Genomic_DNA"/>
</dbReference>
<dbReference type="AlphaFoldDB" id="A0A6C0B1J0"/>
<keyword evidence="1" id="KW-0812">Transmembrane</keyword>
<dbReference type="Gene3D" id="1.10.30.50">
    <property type="match status" value="1"/>
</dbReference>
<dbReference type="GO" id="GO:0003676">
    <property type="term" value="F:nucleic acid binding"/>
    <property type="evidence" value="ECO:0007669"/>
    <property type="project" value="InterPro"/>
</dbReference>
<dbReference type="InterPro" id="IPR002711">
    <property type="entry name" value="HNH"/>
</dbReference>
<sequence>MKLELLIFGVTAFFIYNTYYDGKYVKLFMKHKKYFQIAFFAFLGIIFYLLIKRNPARCKNILLHANNVVKYMPIDKSSLDMLSPLIDFTTNTSSGVDGSSFMGDLNSEVHGSDSAEKRILQSGGKSTKRSVSETKKKYVASQQGWKCGDCKTQLNAWFEVDHIKRLEHGGTNEITNLVALCRDCHGKKTAMENM</sequence>
<organism evidence="3">
    <name type="scientific">viral metagenome</name>
    <dbReference type="NCBI Taxonomy" id="1070528"/>
    <lineage>
        <taxon>unclassified sequences</taxon>
        <taxon>metagenomes</taxon>
        <taxon>organismal metagenomes</taxon>
    </lineage>
</organism>
<dbReference type="SMART" id="SM00507">
    <property type="entry name" value="HNHc"/>
    <property type="match status" value="1"/>
</dbReference>
<dbReference type="Pfam" id="PF01844">
    <property type="entry name" value="HNH"/>
    <property type="match status" value="1"/>
</dbReference>
<feature type="domain" description="HNH nuclease" evidence="2">
    <location>
        <begin position="134"/>
        <end position="186"/>
    </location>
</feature>
<reference evidence="3" key="1">
    <citation type="journal article" date="2020" name="Nature">
        <title>Giant virus diversity and host interactions through global metagenomics.</title>
        <authorList>
            <person name="Schulz F."/>
            <person name="Roux S."/>
            <person name="Paez-Espino D."/>
            <person name="Jungbluth S."/>
            <person name="Walsh D.A."/>
            <person name="Denef V.J."/>
            <person name="McMahon K.D."/>
            <person name="Konstantinidis K.T."/>
            <person name="Eloe-Fadrosh E.A."/>
            <person name="Kyrpides N.C."/>
            <person name="Woyke T."/>
        </authorList>
    </citation>
    <scope>NUCLEOTIDE SEQUENCE</scope>
    <source>
        <strain evidence="3">GVMAG-M-3300009182-78</strain>
    </source>
</reference>
<evidence type="ECO:0000259" key="2">
    <source>
        <dbReference type="SMART" id="SM00507"/>
    </source>
</evidence>
<proteinExistence type="predicted"/>
<feature type="transmembrane region" description="Helical" evidence="1">
    <location>
        <begin position="34"/>
        <end position="51"/>
    </location>
</feature>
<accession>A0A6C0B1J0</accession>